<accession>K2N000</accession>
<comment type="caution">
    <text evidence="1">The sequence shown here is derived from an EMBL/GenBank/DDBJ whole genome shotgun (WGS) entry which is preliminary data.</text>
</comment>
<keyword evidence="2" id="KW-1185">Reference proteome</keyword>
<dbReference type="PATRIC" id="fig|1231190.3.peg.3757"/>
<sequence>MSKSLKVLVACEFSGVVRRAFASRGHDAWSCDLLPSEDRSNKHIVGDVRDHLHDGWDLLIVCHPPCTRLCRSGRRWLSGPGYMTPPKKLPTGRTWDSMKAEFAEGVDLFVTCWRAPIDRVAIENPEMHDIAKRHMPADLPKPHIVQPFWFGHPEYKATGWYLRGLPRLVETNRLPEPERGSDEWKRWNRVWRMSRSANRGHERSRFFPSMAEAMADQWPGDPDSVTIPVSEPIQTQLFAHEAAA</sequence>
<protein>
    <recommendedName>
        <fullName evidence="3">DNA cytosine methyltransferase</fullName>
    </recommendedName>
</protein>
<evidence type="ECO:0000313" key="2">
    <source>
        <dbReference type="Proteomes" id="UP000007374"/>
    </source>
</evidence>
<reference evidence="1 2" key="1">
    <citation type="journal article" date="2012" name="J. Bacteriol.">
        <title>Genome Sequence of Nitratireductor indicus Type Strain C115.</title>
        <authorList>
            <person name="Lai Q."/>
            <person name="Li G."/>
            <person name="Yu Z."/>
            <person name="Shao Z."/>
        </authorList>
    </citation>
    <scope>NUCLEOTIDE SEQUENCE [LARGE SCALE GENOMIC DNA]</scope>
    <source>
        <strain evidence="1 2">C115</strain>
    </source>
</reference>
<dbReference type="OrthoDB" id="9134166at2"/>
<dbReference type="EMBL" id="AMSI01000014">
    <property type="protein sequence ID" value="EKF40848.1"/>
    <property type="molecule type" value="Genomic_DNA"/>
</dbReference>
<dbReference type="STRING" id="721133.SAMN05216176_102657"/>
<dbReference type="eggNOG" id="COG0270">
    <property type="taxonomic scope" value="Bacteria"/>
</dbReference>
<dbReference type="RefSeq" id="WP_009451840.1">
    <property type="nucleotide sequence ID" value="NZ_AMSI01000014.1"/>
</dbReference>
<gene>
    <name evidence="1" type="ORF">NA8A_18192</name>
</gene>
<organism evidence="1 2">
    <name type="scientific">Nitratireductor indicus C115</name>
    <dbReference type="NCBI Taxonomy" id="1231190"/>
    <lineage>
        <taxon>Bacteria</taxon>
        <taxon>Pseudomonadati</taxon>
        <taxon>Pseudomonadota</taxon>
        <taxon>Alphaproteobacteria</taxon>
        <taxon>Hyphomicrobiales</taxon>
        <taxon>Phyllobacteriaceae</taxon>
        <taxon>Nitratireductor</taxon>
    </lineage>
</organism>
<evidence type="ECO:0000313" key="1">
    <source>
        <dbReference type="EMBL" id="EKF40848.1"/>
    </source>
</evidence>
<proteinExistence type="predicted"/>
<name>K2N000_9HYPH</name>
<dbReference type="Proteomes" id="UP000007374">
    <property type="component" value="Unassembled WGS sequence"/>
</dbReference>
<evidence type="ECO:0008006" key="3">
    <source>
        <dbReference type="Google" id="ProtNLM"/>
    </source>
</evidence>
<dbReference type="AlphaFoldDB" id="K2N000"/>